<dbReference type="InterPro" id="IPR023606">
    <property type="entry name" value="CoA-Trfase_III_dom_1_sf"/>
</dbReference>
<keyword evidence="1 3" id="KW-0808">Transferase</keyword>
<dbReference type="EMBL" id="SRXV01000001">
    <property type="protein sequence ID" value="TGY94936.1"/>
    <property type="molecule type" value="Genomic_DNA"/>
</dbReference>
<feature type="region of interest" description="Disordered" evidence="2">
    <location>
        <begin position="377"/>
        <end position="397"/>
    </location>
</feature>
<reference evidence="3 4" key="1">
    <citation type="journal article" date="2013" name="Int. J. Syst. Evol. Microbiol.">
        <title>Marinicauda pacifica gen. nov., sp. nov., a prosthecate alphaproteobacterium of the family Hyphomonadaceae isolated from deep seawater.</title>
        <authorList>
            <person name="Zhang X.Y."/>
            <person name="Li G.W."/>
            <person name="Wang C.S."/>
            <person name="Zhang Y.J."/>
            <person name="Xu X.W."/>
            <person name="Li H."/>
            <person name="Liu A."/>
            <person name="Liu C."/>
            <person name="Xie B.B."/>
            <person name="Qin Q.L."/>
            <person name="Xu Z."/>
            <person name="Chen X.L."/>
            <person name="Zhou B.C."/>
            <person name="Zhang Y.Z."/>
        </authorList>
    </citation>
    <scope>NUCLEOTIDE SEQUENCE [LARGE SCALE GENOMIC DNA]</scope>
    <source>
        <strain evidence="3 4">P-1 km-3</strain>
    </source>
</reference>
<dbReference type="Pfam" id="PF02515">
    <property type="entry name" value="CoA_transf_3"/>
    <property type="match status" value="1"/>
</dbReference>
<dbReference type="Gene3D" id="3.30.1540.10">
    <property type="entry name" value="formyl-coa transferase, domain 3"/>
    <property type="match status" value="1"/>
</dbReference>
<dbReference type="Gene3D" id="3.40.50.10540">
    <property type="entry name" value="Crotonobetainyl-coa:carnitine coa-transferase, domain 1"/>
    <property type="match status" value="1"/>
</dbReference>
<dbReference type="PANTHER" id="PTHR48207">
    <property type="entry name" value="SUCCINATE--HYDROXYMETHYLGLUTARATE COA-TRANSFERASE"/>
    <property type="match status" value="1"/>
</dbReference>
<comment type="caution">
    <text evidence="3">The sequence shown here is derived from an EMBL/GenBank/DDBJ whole genome shotgun (WGS) entry which is preliminary data.</text>
</comment>
<name>A0A4S2HFV8_9PROT</name>
<sequence>MAGCARLSARLSLPGAAGLNKAGRRKLEKEVAVTESALSHIRVLDLSRVLAGPWCAQILGDLGADVIKVEHPRSGDDTRGWGPPFVTEADGTSGDAAYYLCANRNKRSIAVDISTPEGQGVIRDLAAKSDVVIENFKTGGLARYGLDYAALKAVKEDLVYCSITGFGQTGPRAQLPGYDFLIQAMGGLMSITGHDRPTKVGVPLVDLFTGVYASTAILAALAARDRGAGGQHIDMALFDVQAALLANQAMNFLVGGAVPGLPGNAHPNIVPYQDFPTADGRIALAVGSDGQFARLAAALDHPEWGEDPRFAKNRDRVANRDVLVAMLEAQFARHDTGYWEAILHAAGVPCGPIQSTDEVFADPQTVARNLSLKMQRDGGESVPQVASPLRLGGTPPVYHRAPPRFGEHTDEVLQESLGIDEKCLKDWKIRGIVR</sequence>
<evidence type="ECO:0000313" key="4">
    <source>
        <dbReference type="Proteomes" id="UP000305451"/>
    </source>
</evidence>
<gene>
    <name evidence="3" type="ORF">E5162_02970</name>
</gene>
<protein>
    <submittedName>
        <fullName evidence="3">CoA transferase</fullName>
    </submittedName>
</protein>
<evidence type="ECO:0000313" key="3">
    <source>
        <dbReference type="EMBL" id="TGY94936.1"/>
    </source>
</evidence>
<evidence type="ECO:0000256" key="1">
    <source>
        <dbReference type="ARBA" id="ARBA00022679"/>
    </source>
</evidence>
<dbReference type="OrthoDB" id="9806585at2"/>
<dbReference type="InterPro" id="IPR003673">
    <property type="entry name" value="CoA-Trfase_fam_III"/>
</dbReference>
<dbReference type="InterPro" id="IPR044855">
    <property type="entry name" value="CoA-Trfase_III_dom3_sf"/>
</dbReference>
<proteinExistence type="predicted"/>
<dbReference type="InterPro" id="IPR050483">
    <property type="entry name" value="CoA-transferase_III_domain"/>
</dbReference>
<dbReference type="Proteomes" id="UP000305451">
    <property type="component" value="Unassembled WGS sequence"/>
</dbReference>
<dbReference type="SUPFAM" id="SSF89796">
    <property type="entry name" value="CoA-transferase family III (CaiB/BaiF)"/>
    <property type="match status" value="1"/>
</dbReference>
<evidence type="ECO:0000256" key="2">
    <source>
        <dbReference type="SAM" id="MobiDB-lite"/>
    </source>
</evidence>
<organism evidence="3 4">
    <name type="scientific">Marinicauda pacifica</name>
    <dbReference type="NCBI Taxonomy" id="1133559"/>
    <lineage>
        <taxon>Bacteria</taxon>
        <taxon>Pseudomonadati</taxon>
        <taxon>Pseudomonadota</taxon>
        <taxon>Alphaproteobacteria</taxon>
        <taxon>Maricaulales</taxon>
        <taxon>Maricaulaceae</taxon>
        <taxon>Marinicauda</taxon>
    </lineage>
</organism>
<dbReference type="GO" id="GO:0008410">
    <property type="term" value="F:CoA-transferase activity"/>
    <property type="evidence" value="ECO:0007669"/>
    <property type="project" value="TreeGrafter"/>
</dbReference>
<accession>A0A4S2HFV8</accession>
<dbReference type="AlphaFoldDB" id="A0A4S2HFV8"/>
<keyword evidence="4" id="KW-1185">Reference proteome</keyword>
<dbReference type="PANTHER" id="PTHR48207:SF3">
    <property type="entry name" value="SUCCINATE--HYDROXYMETHYLGLUTARATE COA-TRANSFERASE"/>
    <property type="match status" value="1"/>
</dbReference>